<organism evidence="1 2">
    <name type="scientific">Acropora cervicornis</name>
    <name type="common">Staghorn coral</name>
    <dbReference type="NCBI Taxonomy" id="6130"/>
    <lineage>
        <taxon>Eukaryota</taxon>
        <taxon>Metazoa</taxon>
        <taxon>Cnidaria</taxon>
        <taxon>Anthozoa</taxon>
        <taxon>Hexacorallia</taxon>
        <taxon>Scleractinia</taxon>
        <taxon>Astrocoeniina</taxon>
        <taxon>Acroporidae</taxon>
        <taxon>Acropora</taxon>
    </lineage>
</organism>
<gene>
    <name evidence="1" type="ORF">P5673_016714</name>
</gene>
<reference evidence="1" key="1">
    <citation type="journal article" date="2023" name="G3 (Bethesda)">
        <title>Whole genome assembly and annotation of the endangered Caribbean coral Acropora cervicornis.</title>
        <authorList>
            <person name="Selwyn J.D."/>
            <person name="Vollmer S.V."/>
        </authorList>
    </citation>
    <scope>NUCLEOTIDE SEQUENCE</scope>
    <source>
        <strain evidence="1">K2</strain>
    </source>
</reference>
<evidence type="ECO:0000313" key="2">
    <source>
        <dbReference type="Proteomes" id="UP001249851"/>
    </source>
</evidence>
<reference evidence="1" key="2">
    <citation type="journal article" date="2023" name="Science">
        <title>Genomic signatures of disease resistance in endangered staghorn corals.</title>
        <authorList>
            <person name="Vollmer S.V."/>
            <person name="Selwyn J.D."/>
            <person name="Despard B.A."/>
            <person name="Roesel C.L."/>
        </authorList>
    </citation>
    <scope>NUCLEOTIDE SEQUENCE</scope>
    <source>
        <strain evidence="1">K2</strain>
    </source>
</reference>
<keyword evidence="2" id="KW-1185">Reference proteome</keyword>
<evidence type="ECO:0000313" key="1">
    <source>
        <dbReference type="EMBL" id="KAK2560378.1"/>
    </source>
</evidence>
<comment type="caution">
    <text evidence="1">The sequence shown here is derived from an EMBL/GenBank/DDBJ whole genome shotgun (WGS) entry which is preliminary data.</text>
</comment>
<accession>A0AAD9QFL8</accession>
<dbReference type="AlphaFoldDB" id="A0AAD9QFL8"/>
<dbReference type="EMBL" id="JARQWQ010000036">
    <property type="protein sequence ID" value="KAK2560378.1"/>
    <property type="molecule type" value="Genomic_DNA"/>
</dbReference>
<protein>
    <submittedName>
        <fullName evidence="1">Uncharacterized protein</fullName>
    </submittedName>
</protein>
<sequence>MKTTVIYASRPKKEQNARLEKASCVGYPLAEDPWEAPGLWSHSEDSEIKKSFGLVHKLALGVDSIDAPA</sequence>
<name>A0AAD9QFL8_ACRCE</name>
<dbReference type="Proteomes" id="UP001249851">
    <property type="component" value="Unassembled WGS sequence"/>
</dbReference>
<proteinExistence type="predicted"/>